<dbReference type="InterPro" id="IPR002812">
    <property type="entry name" value="DHQS"/>
</dbReference>
<reference evidence="5 6" key="1">
    <citation type="submission" date="2017-04" db="EMBL/GenBank/DDBJ databases">
        <title>Novel microbial lineages endemic to geothermal iron-oxide mats fill important gaps in the evolutionary history of Archaea.</title>
        <authorList>
            <person name="Jay Z.J."/>
            <person name="Beam J.P."/>
            <person name="Dlakic M."/>
            <person name="Rusch D.B."/>
            <person name="Kozubal M.A."/>
            <person name="Inskeep W.P."/>
        </authorList>
    </citation>
    <scope>NUCLEOTIDE SEQUENCE [LARGE SCALE GENOMIC DNA]</scope>
    <source>
        <strain evidence="5">OSP_D</strain>
    </source>
</reference>
<gene>
    <name evidence="5" type="ORF">B9Q01_05890</name>
</gene>
<dbReference type="GO" id="GO:0009073">
    <property type="term" value="P:aromatic amino acid family biosynthetic process"/>
    <property type="evidence" value="ECO:0007669"/>
    <property type="project" value="UniProtKB-KW"/>
</dbReference>
<comment type="caution">
    <text evidence="5">The sequence shown here is derived from an EMBL/GenBank/DDBJ whole genome shotgun (WGS) entry which is preliminary data.</text>
</comment>
<keyword evidence="2" id="KW-0057">Aromatic amino acid biosynthesis</keyword>
<evidence type="ECO:0008006" key="7">
    <source>
        <dbReference type="Google" id="ProtNLM"/>
    </source>
</evidence>
<dbReference type="Pfam" id="PF01959">
    <property type="entry name" value="DHQS"/>
    <property type="match status" value="1"/>
</dbReference>
<dbReference type="AlphaFoldDB" id="A0A2R6A9K7"/>
<evidence type="ECO:0000256" key="2">
    <source>
        <dbReference type="ARBA" id="ARBA00023141"/>
    </source>
</evidence>
<accession>A0A2R6A9K7</accession>
<evidence type="ECO:0000259" key="3">
    <source>
        <dbReference type="Pfam" id="PF01959"/>
    </source>
</evidence>
<evidence type="ECO:0000256" key="1">
    <source>
        <dbReference type="ARBA" id="ARBA00022605"/>
    </source>
</evidence>
<name>A0A2R6A9K7_9ARCH</name>
<dbReference type="EMBL" id="NEXC01000036">
    <property type="protein sequence ID" value="PSN83112.1"/>
    <property type="molecule type" value="Genomic_DNA"/>
</dbReference>
<feature type="domain" description="3-dehydroquinate synthase C-terminal" evidence="4">
    <location>
        <begin position="158"/>
        <end position="331"/>
    </location>
</feature>
<organism evidence="5 6">
    <name type="scientific">Candidatus Marsarchaeota G1 archaeon OSP_D</name>
    <dbReference type="NCBI Taxonomy" id="1978155"/>
    <lineage>
        <taxon>Archaea</taxon>
        <taxon>Candidatus Marsarchaeota</taxon>
        <taxon>Candidatus Marsarchaeota group 1</taxon>
    </lineage>
</organism>
<dbReference type="PANTHER" id="PTHR33563">
    <property type="match status" value="1"/>
</dbReference>
<sequence>MNKEIFIKTQDKELIKTALSLGFKKFYHEKLPEFRDAVFMHESANADITIDGKNIVKKRITGAKDIEEIKKFCASGTNVVIVETTDWTVIPYENLIVEAHLLGSKVFALTRPQDIELLSTIMEKGVDGLVIEVESEKELEIVQKLKNRLETPRLVEAFVKSVDQCGLGERVCVDTVSILKPGEGLLVGNTADFLFLVHNENIETEYARARPFRINAGAVHSYFLKDSERTGYLCELHAGEKVLVVSPSSAREVSVGRVKIESRPLALIRAKAGEREGSVMVQWAETIRLVKPDGKPISVTELKSGDKVLVWLGEKVGRHFGAKVEEFILER</sequence>
<keyword evidence="1" id="KW-0028">Amino-acid biosynthesis</keyword>
<dbReference type="Proteomes" id="UP000240880">
    <property type="component" value="Unassembled WGS sequence"/>
</dbReference>
<proteinExistence type="predicted"/>
<evidence type="ECO:0000313" key="6">
    <source>
        <dbReference type="Proteomes" id="UP000240880"/>
    </source>
</evidence>
<evidence type="ECO:0000259" key="4">
    <source>
        <dbReference type="Pfam" id="PF26558"/>
    </source>
</evidence>
<dbReference type="GO" id="GO:0008652">
    <property type="term" value="P:amino acid biosynthetic process"/>
    <property type="evidence" value="ECO:0007669"/>
    <property type="project" value="UniProtKB-KW"/>
</dbReference>
<dbReference type="PANTHER" id="PTHR33563:SF1">
    <property type="entry name" value="3-DEHYDROQUINATE SYNTHASE"/>
    <property type="match status" value="1"/>
</dbReference>
<dbReference type="GO" id="GO:0003856">
    <property type="term" value="F:3-dehydroquinate synthase activity"/>
    <property type="evidence" value="ECO:0007669"/>
    <property type="project" value="InterPro"/>
</dbReference>
<feature type="domain" description="3-dehydroquinate synthase N-terminal" evidence="3">
    <location>
        <begin position="3"/>
        <end position="144"/>
    </location>
</feature>
<protein>
    <recommendedName>
        <fullName evidence="7">3-dehydroquinate synthase</fullName>
    </recommendedName>
</protein>
<dbReference type="Pfam" id="PF26558">
    <property type="entry name" value="DHQS_2nd"/>
    <property type="match status" value="1"/>
</dbReference>
<dbReference type="InterPro" id="IPR056179">
    <property type="entry name" value="DHQS_C"/>
</dbReference>
<dbReference type="InterPro" id="IPR030960">
    <property type="entry name" value="DHQS/DOIS_N"/>
</dbReference>
<dbReference type="GO" id="GO:0016491">
    <property type="term" value="F:oxidoreductase activity"/>
    <property type="evidence" value="ECO:0007669"/>
    <property type="project" value="InterPro"/>
</dbReference>
<evidence type="ECO:0000313" key="5">
    <source>
        <dbReference type="EMBL" id="PSN83112.1"/>
    </source>
</evidence>